<keyword evidence="2" id="KW-1185">Reference proteome</keyword>
<name>A0ABQ7LRJ7_BRACM</name>
<evidence type="ECO:0000313" key="2">
    <source>
        <dbReference type="Proteomes" id="UP000823674"/>
    </source>
</evidence>
<sequence>MNWSVLIRTQKEPSFTSGRLSELPGSLSKLPANKNEPPDRLCVVLHTSGRMRGDTWASTCPVACLLYMPEDTTTSTWLSACLGFMRHDTHASACRFACADHMYYDTLFFCFSSCMEMLHARLHLLFLLTLSRLNG</sequence>
<dbReference type="EMBL" id="JADBGQ010000007">
    <property type="protein sequence ID" value="KAG5388655.1"/>
    <property type="molecule type" value="Genomic_DNA"/>
</dbReference>
<protein>
    <submittedName>
        <fullName evidence="1">Uncharacterized protein</fullName>
    </submittedName>
</protein>
<accession>A0ABQ7LRJ7</accession>
<evidence type="ECO:0000313" key="1">
    <source>
        <dbReference type="EMBL" id="KAG5388655.1"/>
    </source>
</evidence>
<dbReference type="Proteomes" id="UP000823674">
    <property type="component" value="Chromosome A08"/>
</dbReference>
<comment type="caution">
    <text evidence="1">The sequence shown here is derived from an EMBL/GenBank/DDBJ whole genome shotgun (WGS) entry which is preliminary data.</text>
</comment>
<reference evidence="1 2" key="1">
    <citation type="submission" date="2021-03" db="EMBL/GenBank/DDBJ databases">
        <authorList>
            <person name="King G.J."/>
            <person name="Bancroft I."/>
            <person name="Baten A."/>
            <person name="Bloomfield J."/>
            <person name="Borpatragohain P."/>
            <person name="He Z."/>
            <person name="Irish N."/>
            <person name="Irwin J."/>
            <person name="Liu K."/>
            <person name="Mauleon R.P."/>
            <person name="Moore J."/>
            <person name="Morris R."/>
            <person name="Ostergaard L."/>
            <person name="Wang B."/>
            <person name="Wells R."/>
        </authorList>
    </citation>
    <scope>NUCLEOTIDE SEQUENCE [LARGE SCALE GENOMIC DNA]</scope>
    <source>
        <strain evidence="1">R-o-18</strain>
        <tissue evidence="1">Leaf</tissue>
    </source>
</reference>
<organism evidence="1 2">
    <name type="scientific">Brassica rapa subsp. trilocularis</name>
    <dbReference type="NCBI Taxonomy" id="1813537"/>
    <lineage>
        <taxon>Eukaryota</taxon>
        <taxon>Viridiplantae</taxon>
        <taxon>Streptophyta</taxon>
        <taxon>Embryophyta</taxon>
        <taxon>Tracheophyta</taxon>
        <taxon>Spermatophyta</taxon>
        <taxon>Magnoliopsida</taxon>
        <taxon>eudicotyledons</taxon>
        <taxon>Gunneridae</taxon>
        <taxon>Pentapetalae</taxon>
        <taxon>rosids</taxon>
        <taxon>malvids</taxon>
        <taxon>Brassicales</taxon>
        <taxon>Brassicaceae</taxon>
        <taxon>Brassiceae</taxon>
        <taxon>Brassica</taxon>
    </lineage>
</organism>
<proteinExistence type="predicted"/>
<gene>
    <name evidence="1" type="primary">A08p009500.1_BraROA</name>
    <name evidence="1" type="ORF">IGI04_030196</name>
</gene>